<reference evidence="13" key="1">
    <citation type="submission" date="2011-02" db="EMBL/GenBank/DDBJ databases">
        <title>The complete genome of Planctomyces brasiliensis DSM 5305.</title>
        <authorList>
            <person name="Lucas S."/>
            <person name="Copeland A."/>
            <person name="Lapidus A."/>
            <person name="Bruce D."/>
            <person name="Goodwin L."/>
            <person name="Pitluck S."/>
            <person name="Kyrpides N."/>
            <person name="Mavromatis K."/>
            <person name="Pagani I."/>
            <person name="Ivanova N."/>
            <person name="Ovchinnikova G."/>
            <person name="Lu M."/>
            <person name="Detter J.C."/>
            <person name="Han C."/>
            <person name="Land M."/>
            <person name="Hauser L."/>
            <person name="Markowitz V."/>
            <person name="Cheng J.-F."/>
            <person name="Hugenholtz P."/>
            <person name="Woyke T."/>
            <person name="Wu D."/>
            <person name="Tindall B."/>
            <person name="Pomrenke H.G."/>
            <person name="Brambilla E."/>
            <person name="Klenk H.-P."/>
            <person name="Eisen J.A."/>
        </authorList>
    </citation>
    <scope>NUCLEOTIDE SEQUENCE [LARGE SCALE GENOMIC DNA]</scope>
    <source>
        <strain evidence="13">ATCC 49424 / DSM 5305 / JCM 21570 / NBRC 103401 / IFAM 1448</strain>
    </source>
</reference>
<feature type="domain" description="Response regulatory" evidence="9">
    <location>
        <begin position="954"/>
        <end position="1071"/>
    </location>
</feature>
<dbReference type="eggNOG" id="COG0745">
    <property type="taxonomic scope" value="Bacteria"/>
</dbReference>
<comment type="catalytic activity">
    <reaction evidence="1">
        <text>ATP + protein L-histidine = ADP + protein N-phospho-L-histidine.</text>
        <dbReference type="EC" id="2.7.13.3"/>
    </reaction>
</comment>
<dbReference type="InterPro" id="IPR036890">
    <property type="entry name" value="HATPase_C_sf"/>
</dbReference>
<evidence type="ECO:0000256" key="7">
    <source>
        <dbReference type="SAM" id="MobiDB-lite"/>
    </source>
</evidence>
<dbReference type="eggNOG" id="COG2202">
    <property type="taxonomic scope" value="Bacteria"/>
</dbReference>
<dbReference type="SMART" id="SM00086">
    <property type="entry name" value="PAC"/>
    <property type="match status" value="2"/>
</dbReference>
<dbReference type="AlphaFoldDB" id="F0SJV7"/>
<dbReference type="SMART" id="SM00065">
    <property type="entry name" value="GAF"/>
    <property type="match status" value="1"/>
</dbReference>
<feature type="domain" description="PAS" evidence="10">
    <location>
        <begin position="156"/>
        <end position="229"/>
    </location>
</feature>
<dbReference type="STRING" id="756272.Plabr_1025"/>
<dbReference type="Pfam" id="PF08448">
    <property type="entry name" value="PAS_4"/>
    <property type="match status" value="3"/>
</dbReference>
<dbReference type="InterPro" id="IPR003018">
    <property type="entry name" value="GAF"/>
</dbReference>
<dbReference type="InterPro" id="IPR029016">
    <property type="entry name" value="GAF-like_dom_sf"/>
</dbReference>
<evidence type="ECO:0000313" key="12">
    <source>
        <dbReference type="EMBL" id="ADY58646.1"/>
    </source>
</evidence>
<dbReference type="SMART" id="SM00388">
    <property type="entry name" value="HisKA"/>
    <property type="match status" value="1"/>
</dbReference>
<dbReference type="InterPro" id="IPR000014">
    <property type="entry name" value="PAS"/>
</dbReference>
<keyword evidence="5 12" id="KW-0418">Kinase</keyword>
<feature type="region of interest" description="Disordered" evidence="7">
    <location>
        <begin position="1"/>
        <end position="32"/>
    </location>
</feature>
<dbReference type="PROSITE" id="PS50110">
    <property type="entry name" value="RESPONSE_REGULATORY"/>
    <property type="match status" value="1"/>
</dbReference>
<dbReference type="PANTHER" id="PTHR43547:SF2">
    <property type="entry name" value="HYBRID SIGNAL TRANSDUCTION HISTIDINE KINASE C"/>
    <property type="match status" value="1"/>
</dbReference>
<dbReference type="Pfam" id="PF00512">
    <property type="entry name" value="HisKA"/>
    <property type="match status" value="1"/>
</dbReference>
<gene>
    <name evidence="12" type="ordered locus">Plabr_1025</name>
</gene>
<dbReference type="InterPro" id="IPR005467">
    <property type="entry name" value="His_kinase_dom"/>
</dbReference>
<evidence type="ECO:0000259" key="8">
    <source>
        <dbReference type="PROSITE" id="PS50109"/>
    </source>
</evidence>
<dbReference type="SUPFAM" id="SSF55874">
    <property type="entry name" value="ATPase domain of HSP90 chaperone/DNA topoisomerase II/histidine kinase"/>
    <property type="match status" value="1"/>
</dbReference>
<dbReference type="Pfam" id="PF02518">
    <property type="entry name" value="HATPase_c"/>
    <property type="match status" value="1"/>
</dbReference>
<evidence type="ECO:0000256" key="3">
    <source>
        <dbReference type="ARBA" id="ARBA00022553"/>
    </source>
</evidence>
<dbReference type="Gene3D" id="3.30.450.20">
    <property type="entry name" value="PAS domain"/>
    <property type="match status" value="4"/>
</dbReference>
<dbReference type="InterPro" id="IPR001789">
    <property type="entry name" value="Sig_transdc_resp-reg_receiver"/>
</dbReference>
<proteinExistence type="predicted"/>
<evidence type="ECO:0000256" key="6">
    <source>
        <dbReference type="PROSITE-ProRule" id="PRU00169"/>
    </source>
</evidence>
<dbReference type="SMART" id="SM00448">
    <property type="entry name" value="REC"/>
    <property type="match status" value="1"/>
</dbReference>
<dbReference type="EMBL" id="CP002546">
    <property type="protein sequence ID" value="ADY58646.1"/>
    <property type="molecule type" value="Genomic_DNA"/>
</dbReference>
<dbReference type="InterPro" id="IPR003594">
    <property type="entry name" value="HATPase_dom"/>
</dbReference>
<dbReference type="Gene3D" id="3.40.50.2300">
    <property type="match status" value="1"/>
</dbReference>
<dbReference type="PROSITE" id="PS50109">
    <property type="entry name" value="HIS_KIN"/>
    <property type="match status" value="1"/>
</dbReference>
<sequence>MQDSVAGGPGFQNQCWTSMNQPPFESDTPLSSSDLLRSMPQALLVLNDDLRVVQASESYCDMFQTKHDETVGQMFFEMGCGQWDVPELCEKLKDLLKDGQTFHDFRVEQEFPEIGQRVMHLQAVRVRRSGEADQLVLIAVEDRTSEVEARRELSADREWLRVTLQSIGDAVIVTDAHGRITLMNPVAEELLGRSRDECKNRPLVDVFQIVNEDTREPVENPVIKALRKNATVGLTNHTLLIREDGSEVSIADSAAPIFDAAGDAQGVVLVFRDVTESRNAEIAIRDARQFAENIVDTIRQPLLVLNSDLRVRSANRSFYHAFHATPEKTEGELIYELGNGQWDIPLLRKLLNEILPQNTSFDDFDVDHDFPEIGRRHMKLNARRMHQEQDNIELILLAIEDMTDQYEAERARRAVESRFGSLVKNIRDHAIFTIDPDGLITTWNHEAENILGMTEKEAIGTHFRIIFTKQEQEQGFPEQELQFARELGRAEDERWHVRKNGQEFWAQGIVTPLRDDSGELFGYSKILRDMTDRKRAEESLQLKSAQLQMLWDAAAVLLTAETPERMIQRIYERLQQHLDVDAYFMFVADEEENLTLSATDGVTDEQINLVQQTAFSQTVCARAAAERRAISIDHVQQSQEPDTKLIRSLGFRAYSSSPMLYENQLIGTLSFATSTRDAFSPEELSLFQTICHYVTVAYVRLRLVQELRETHRRKDEFLAMLAHELRNPLAPIRSGLDVLSMTDSGQGEVVELLQAQVNHVVRLVDDLMDVSRIMRGKVELRKAPVDLVQLIEQSLDAVRPVARQQNQELAVSLPKQPVIVHADSVRIMQALENLLNNACKYTEEGGRIELRLTIQGVLAMVEVQDNGIGMDPEILPVVFDLFTQSKRSLDRSQGGLGIGLTLVKNLIDLHDGTVTAFSEGMGAGSTFTVRLPLAESGLQEIAPADSPAAAHNQRILVVDDNVGAARMLTMLLQKLGDHEVQTAHDGLSAIDAFNNFKPDIILLDIGLPGVDGYEVARRIRRLPGGDQVHLIALTGYGQDRDRELSRQAGLNEHLVKPPSLDQIREVLRSGQQTP</sequence>
<dbReference type="Proteomes" id="UP000006860">
    <property type="component" value="Chromosome"/>
</dbReference>
<dbReference type="PROSITE" id="PS50113">
    <property type="entry name" value="PAC"/>
    <property type="match status" value="2"/>
</dbReference>
<feature type="domain" description="PAS" evidence="10">
    <location>
        <begin position="415"/>
        <end position="460"/>
    </location>
</feature>
<evidence type="ECO:0000256" key="5">
    <source>
        <dbReference type="ARBA" id="ARBA00022777"/>
    </source>
</evidence>
<dbReference type="EC" id="2.7.13.3" evidence="2"/>
<organism evidence="12 13">
    <name type="scientific">Rubinisphaera brasiliensis (strain ATCC 49424 / DSM 5305 / JCM 21570 / IAM 15109 / NBRC 103401 / IFAM 1448)</name>
    <name type="common">Planctomyces brasiliensis</name>
    <dbReference type="NCBI Taxonomy" id="756272"/>
    <lineage>
        <taxon>Bacteria</taxon>
        <taxon>Pseudomonadati</taxon>
        <taxon>Planctomycetota</taxon>
        <taxon>Planctomycetia</taxon>
        <taxon>Planctomycetales</taxon>
        <taxon>Planctomycetaceae</taxon>
        <taxon>Rubinisphaera</taxon>
    </lineage>
</organism>
<feature type="compositionally biased region" description="Polar residues" evidence="7">
    <location>
        <begin position="11"/>
        <end position="32"/>
    </location>
</feature>
<dbReference type="SUPFAM" id="SSF52172">
    <property type="entry name" value="CheY-like"/>
    <property type="match status" value="1"/>
</dbReference>
<dbReference type="Gene3D" id="3.30.450.40">
    <property type="match status" value="1"/>
</dbReference>
<evidence type="ECO:0000256" key="2">
    <source>
        <dbReference type="ARBA" id="ARBA00012438"/>
    </source>
</evidence>
<dbReference type="HOGENOM" id="CLU_000445_114_15_0"/>
<dbReference type="SMART" id="SM00091">
    <property type="entry name" value="PAS"/>
    <property type="match status" value="5"/>
</dbReference>
<dbReference type="NCBIfam" id="TIGR00229">
    <property type="entry name" value="sensory_box"/>
    <property type="match status" value="2"/>
</dbReference>
<evidence type="ECO:0000259" key="10">
    <source>
        <dbReference type="PROSITE" id="PS50112"/>
    </source>
</evidence>
<dbReference type="InterPro" id="IPR004358">
    <property type="entry name" value="Sig_transdc_His_kin-like_C"/>
</dbReference>
<dbReference type="CDD" id="cd00130">
    <property type="entry name" value="PAS"/>
    <property type="match status" value="3"/>
</dbReference>
<dbReference type="CDD" id="cd17580">
    <property type="entry name" value="REC_2_DhkD-like"/>
    <property type="match status" value="1"/>
</dbReference>
<evidence type="ECO:0000256" key="1">
    <source>
        <dbReference type="ARBA" id="ARBA00000085"/>
    </source>
</evidence>
<feature type="domain" description="PAC" evidence="11">
    <location>
        <begin position="490"/>
        <end position="542"/>
    </location>
</feature>
<feature type="domain" description="PAC" evidence="11">
    <location>
        <begin position="234"/>
        <end position="286"/>
    </location>
</feature>
<evidence type="ECO:0000256" key="4">
    <source>
        <dbReference type="ARBA" id="ARBA00022679"/>
    </source>
</evidence>
<keyword evidence="13" id="KW-1185">Reference proteome</keyword>
<dbReference type="InterPro" id="IPR001610">
    <property type="entry name" value="PAC"/>
</dbReference>
<dbReference type="InterPro" id="IPR000700">
    <property type="entry name" value="PAS-assoc_C"/>
</dbReference>
<dbReference type="InterPro" id="IPR011006">
    <property type="entry name" value="CheY-like_superfamily"/>
</dbReference>
<dbReference type="Gene3D" id="3.30.565.10">
    <property type="entry name" value="Histidine kinase-like ATPase, C-terminal domain"/>
    <property type="match status" value="1"/>
</dbReference>
<evidence type="ECO:0000313" key="13">
    <source>
        <dbReference type="Proteomes" id="UP000006860"/>
    </source>
</evidence>
<dbReference type="SUPFAM" id="SSF55781">
    <property type="entry name" value="GAF domain-like"/>
    <property type="match status" value="1"/>
</dbReference>
<accession>F0SJV7</accession>
<dbReference type="Pfam" id="PF00072">
    <property type="entry name" value="Response_reg"/>
    <property type="match status" value="1"/>
</dbReference>
<dbReference type="InterPro" id="IPR003661">
    <property type="entry name" value="HisK_dim/P_dom"/>
</dbReference>
<dbReference type="InterPro" id="IPR036097">
    <property type="entry name" value="HisK_dim/P_sf"/>
</dbReference>
<keyword evidence="4" id="KW-0808">Transferase</keyword>
<feature type="modified residue" description="4-aspartylphosphate" evidence="6">
    <location>
        <position position="1004"/>
    </location>
</feature>
<dbReference type="FunFam" id="3.30.565.10:FF:000006">
    <property type="entry name" value="Sensor histidine kinase WalK"/>
    <property type="match status" value="1"/>
</dbReference>
<dbReference type="SMART" id="SM00387">
    <property type="entry name" value="HATPase_c"/>
    <property type="match status" value="1"/>
</dbReference>
<evidence type="ECO:0000259" key="11">
    <source>
        <dbReference type="PROSITE" id="PS50113"/>
    </source>
</evidence>
<dbReference type="eggNOG" id="COG5002">
    <property type="taxonomic scope" value="Bacteria"/>
</dbReference>
<dbReference type="Gene3D" id="1.10.287.130">
    <property type="match status" value="1"/>
</dbReference>
<dbReference type="Pfam" id="PF13426">
    <property type="entry name" value="PAS_9"/>
    <property type="match status" value="1"/>
</dbReference>
<dbReference type="PANTHER" id="PTHR43547">
    <property type="entry name" value="TWO-COMPONENT HISTIDINE KINASE"/>
    <property type="match status" value="1"/>
</dbReference>
<dbReference type="InterPro" id="IPR013656">
    <property type="entry name" value="PAS_4"/>
</dbReference>
<dbReference type="SUPFAM" id="SSF55785">
    <property type="entry name" value="PYP-like sensor domain (PAS domain)"/>
    <property type="match status" value="4"/>
</dbReference>
<dbReference type="GO" id="GO:0000155">
    <property type="term" value="F:phosphorelay sensor kinase activity"/>
    <property type="evidence" value="ECO:0007669"/>
    <property type="project" value="InterPro"/>
</dbReference>
<keyword evidence="3 6" id="KW-0597">Phosphoprotein</keyword>
<dbReference type="InterPro" id="IPR035965">
    <property type="entry name" value="PAS-like_dom_sf"/>
</dbReference>
<dbReference type="SUPFAM" id="SSF47384">
    <property type="entry name" value="Homodimeric domain of signal transducing histidine kinase"/>
    <property type="match status" value="1"/>
</dbReference>
<dbReference type="KEGG" id="pbs:Plabr_1025"/>
<evidence type="ECO:0000259" key="9">
    <source>
        <dbReference type="PROSITE" id="PS50110"/>
    </source>
</evidence>
<dbReference type="PRINTS" id="PR00344">
    <property type="entry name" value="BCTRLSENSOR"/>
</dbReference>
<name>F0SJV7_RUBBR</name>
<dbReference type="Pfam" id="PF13185">
    <property type="entry name" value="GAF_2"/>
    <property type="match status" value="1"/>
</dbReference>
<feature type="domain" description="Histidine kinase" evidence="8">
    <location>
        <begin position="720"/>
        <end position="935"/>
    </location>
</feature>
<protein>
    <recommendedName>
        <fullName evidence="2">histidine kinase</fullName>
        <ecNumber evidence="2">2.7.13.3</ecNumber>
    </recommendedName>
</protein>
<dbReference type="CDD" id="cd00082">
    <property type="entry name" value="HisKA"/>
    <property type="match status" value="1"/>
</dbReference>
<dbReference type="CDD" id="cd00075">
    <property type="entry name" value="HATPase"/>
    <property type="match status" value="1"/>
</dbReference>
<dbReference type="PROSITE" id="PS50112">
    <property type="entry name" value="PAS"/>
    <property type="match status" value="2"/>
</dbReference>
<dbReference type="eggNOG" id="COG2205">
    <property type="taxonomic scope" value="Bacteria"/>
</dbReference>